<dbReference type="PIRSF" id="PIRSF000178">
    <property type="entry name" value="SDH_cyt_b560"/>
    <property type="match status" value="1"/>
</dbReference>
<comment type="cofactor">
    <cofactor evidence="12">
        <name>heme</name>
        <dbReference type="ChEBI" id="CHEBI:30413"/>
    </cofactor>
    <text evidence="12">The heme is bound between the two transmembrane subunits.</text>
</comment>
<comment type="subunit">
    <text evidence="11">Part of an enzyme complex containing four subunits: a flavoprotein, an iron-sulfur protein, plus two membrane-anchoring proteins, SdhC and SdhD. The complex can form homotrimers.</text>
</comment>
<evidence type="ECO:0000256" key="11">
    <source>
        <dbReference type="ARBA" id="ARBA00025912"/>
    </source>
</evidence>
<keyword evidence="8 13" id="KW-1133">Transmembrane helix</keyword>
<evidence type="ECO:0000256" key="4">
    <source>
        <dbReference type="ARBA" id="ARBA00020076"/>
    </source>
</evidence>
<feature type="transmembrane region" description="Helical" evidence="13">
    <location>
        <begin position="65"/>
        <end position="90"/>
    </location>
</feature>
<keyword evidence="10 13" id="KW-0472">Membrane</keyword>
<keyword evidence="15" id="KW-1185">Reference proteome</keyword>
<dbReference type="GO" id="GO:0016020">
    <property type="term" value="C:membrane"/>
    <property type="evidence" value="ECO:0007669"/>
    <property type="project" value="UniProtKB-SubCell"/>
</dbReference>
<keyword evidence="7 12" id="KW-0479">Metal-binding</keyword>
<evidence type="ECO:0000256" key="3">
    <source>
        <dbReference type="ARBA" id="ARBA00007244"/>
    </source>
</evidence>
<evidence type="ECO:0000256" key="7">
    <source>
        <dbReference type="ARBA" id="ARBA00022723"/>
    </source>
</evidence>
<keyword evidence="6 13" id="KW-0812">Transmembrane</keyword>
<evidence type="ECO:0000256" key="13">
    <source>
        <dbReference type="SAM" id="Phobius"/>
    </source>
</evidence>
<dbReference type="PANTHER" id="PTHR10978">
    <property type="entry name" value="SUCCINATE DEHYDROGENASE CYTOCHROME B560 SUBUNIT"/>
    <property type="match status" value="1"/>
</dbReference>
<gene>
    <name evidence="14" type="primary">sdhC</name>
    <name evidence="14" type="ORF">GCM10011322_12310</name>
</gene>
<evidence type="ECO:0000256" key="1">
    <source>
        <dbReference type="ARBA" id="ARBA00004050"/>
    </source>
</evidence>
<evidence type="ECO:0000256" key="12">
    <source>
        <dbReference type="PIRSR" id="PIRSR000178-1"/>
    </source>
</evidence>
<sequence length="135" mass="15216">MASAESARAEAKRPLSPHLQIYRWTWTMAMSIFHRATAIVLYVGTVFLAFWFVSLASGPESYASAAWFFGSPIGYLLLFAYTWALMHHMLGGVRHFVWDFGQGFEPSQRFLLAKLTLVGSISLTLVIWLVALIAR</sequence>
<dbReference type="InterPro" id="IPR034804">
    <property type="entry name" value="SQR/QFR_C/D"/>
</dbReference>
<dbReference type="GO" id="GO:0006099">
    <property type="term" value="P:tricarboxylic acid cycle"/>
    <property type="evidence" value="ECO:0007669"/>
    <property type="project" value="InterPro"/>
</dbReference>
<comment type="caution">
    <text evidence="14">The sequence shown here is derived from an EMBL/GenBank/DDBJ whole genome shotgun (WGS) entry which is preliminary data.</text>
</comment>
<feature type="transmembrane region" description="Helical" evidence="13">
    <location>
        <begin position="110"/>
        <end position="134"/>
    </location>
</feature>
<dbReference type="InterPro" id="IPR000701">
    <property type="entry name" value="SuccDH_FuR_B_TM-su"/>
</dbReference>
<organism evidence="14 15">
    <name type="scientific">Salinarimonas ramus</name>
    <dbReference type="NCBI Taxonomy" id="690164"/>
    <lineage>
        <taxon>Bacteria</taxon>
        <taxon>Pseudomonadati</taxon>
        <taxon>Pseudomonadota</taxon>
        <taxon>Alphaproteobacteria</taxon>
        <taxon>Hyphomicrobiales</taxon>
        <taxon>Salinarimonadaceae</taxon>
        <taxon>Salinarimonas</taxon>
    </lineage>
</organism>
<dbReference type="Proteomes" id="UP000600449">
    <property type="component" value="Unassembled WGS sequence"/>
</dbReference>
<evidence type="ECO:0000256" key="2">
    <source>
        <dbReference type="ARBA" id="ARBA00004141"/>
    </source>
</evidence>
<dbReference type="PROSITE" id="PS01001">
    <property type="entry name" value="SDH_CYT_2"/>
    <property type="match status" value="1"/>
</dbReference>
<protein>
    <recommendedName>
        <fullName evidence="4">Succinate dehydrogenase cytochrome b556 subunit</fullName>
    </recommendedName>
</protein>
<reference evidence="14 15" key="1">
    <citation type="journal article" date="2014" name="Int. J. Syst. Evol. Microbiol.">
        <title>Complete genome sequence of Corynebacterium casei LMG S-19264T (=DSM 44701T), isolated from a smear-ripened cheese.</title>
        <authorList>
            <consortium name="US DOE Joint Genome Institute (JGI-PGF)"/>
            <person name="Walter F."/>
            <person name="Albersmeier A."/>
            <person name="Kalinowski J."/>
            <person name="Ruckert C."/>
        </authorList>
    </citation>
    <scope>NUCLEOTIDE SEQUENCE [LARGE SCALE GENOMIC DNA]</scope>
    <source>
        <strain evidence="14 15">CGMCC 1.9161</strain>
    </source>
</reference>
<evidence type="ECO:0000256" key="9">
    <source>
        <dbReference type="ARBA" id="ARBA00023004"/>
    </source>
</evidence>
<dbReference type="NCBIfam" id="TIGR02970">
    <property type="entry name" value="succ_dehyd_cytB"/>
    <property type="match status" value="1"/>
</dbReference>
<evidence type="ECO:0000313" key="15">
    <source>
        <dbReference type="Proteomes" id="UP000600449"/>
    </source>
</evidence>
<dbReference type="InterPro" id="IPR014314">
    <property type="entry name" value="Succ_DH_cytb556"/>
</dbReference>
<dbReference type="PROSITE" id="PS01000">
    <property type="entry name" value="SDH_CYT_1"/>
    <property type="match status" value="1"/>
</dbReference>
<feature type="binding site" description="axial binding residue" evidence="12">
    <location>
        <position position="88"/>
    </location>
    <ligand>
        <name>heme</name>
        <dbReference type="ChEBI" id="CHEBI:30413"/>
        <note>ligand shared with second transmembrane subunit</note>
    </ligand>
    <ligandPart>
        <name>Fe</name>
        <dbReference type="ChEBI" id="CHEBI:18248"/>
    </ligandPart>
</feature>
<dbReference type="AlphaFoldDB" id="A0A917V2Z2"/>
<dbReference type="RefSeq" id="WP_188910708.1">
    <property type="nucleotide sequence ID" value="NZ_BMMF01000003.1"/>
</dbReference>
<evidence type="ECO:0000256" key="6">
    <source>
        <dbReference type="ARBA" id="ARBA00022692"/>
    </source>
</evidence>
<dbReference type="EMBL" id="BMMF01000003">
    <property type="protein sequence ID" value="GGK27322.1"/>
    <property type="molecule type" value="Genomic_DNA"/>
</dbReference>
<keyword evidence="5 12" id="KW-0349">Heme</keyword>
<evidence type="ECO:0000256" key="8">
    <source>
        <dbReference type="ARBA" id="ARBA00022989"/>
    </source>
</evidence>
<proteinExistence type="inferred from homology"/>
<dbReference type="GO" id="GO:0009055">
    <property type="term" value="F:electron transfer activity"/>
    <property type="evidence" value="ECO:0007669"/>
    <property type="project" value="InterPro"/>
</dbReference>
<keyword evidence="9 12" id="KW-0408">Iron</keyword>
<evidence type="ECO:0000256" key="5">
    <source>
        <dbReference type="ARBA" id="ARBA00022617"/>
    </source>
</evidence>
<name>A0A917V2Z2_9HYPH</name>
<dbReference type="CDD" id="cd03499">
    <property type="entry name" value="SQR_TypeC_SdhC"/>
    <property type="match status" value="1"/>
</dbReference>
<dbReference type="InterPro" id="IPR018495">
    <property type="entry name" value="Succ_DH_cyt_bsu_CS"/>
</dbReference>
<dbReference type="Pfam" id="PF01127">
    <property type="entry name" value="Sdh_cyt"/>
    <property type="match status" value="1"/>
</dbReference>
<dbReference type="SUPFAM" id="SSF81343">
    <property type="entry name" value="Fumarate reductase respiratory complex transmembrane subunits"/>
    <property type="match status" value="1"/>
</dbReference>
<dbReference type="PANTHER" id="PTHR10978:SF5">
    <property type="entry name" value="SUCCINATE DEHYDROGENASE CYTOCHROME B560 SUBUNIT, MITOCHONDRIAL"/>
    <property type="match status" value="1"/>
</dbReference>
<evidence type="ECO:0000313" key="14">
    <source>
        <dbReference type="EMBL" id="GGK27322.1"/>
    </source>
</evidence>
<accession>A0A917V2Z2</accession>
<dbReference type="Gene3D" id="1.20.1300.10">
    <property type="entry name" value="Fumarate reductase/succinate dehydrogenase, transmembrane subunit"/>
    <property type="match status" value="1"/>
</dbReference>
<comment type="similarity">
    <text evidence="3">Belongs to the cytochrome b560 family.</text>
</comment>
<dbReference type="GO" id="GO:0046872">
    <property type="term" value="F:metal ion binding"/>
    <property type="evidence" value="ECO:0007669"/>
    <property type="project" value="UniProtKB-KW"/>
</dbReference>
<comment type="function">
    <text evidence="1">Membrane-anchoring subunit of succinate dehydrogenase (SDH).</text>
</comment>
<comment type="subcellular location">
    <subcellularLocation>
        <location evidence="2">Membrane</location>
        <topology evidence="2">Multi-pass membrane protein</topology>
    </subcellularLocation>
</comment>
<feature type="transmembrane region" description="Helical" evidence="13">
    <location>
        <begin position="32"/>
        <end position="53"/>
    </location>
</feature>
<evidence type="ECO:0000256" key="10">
    <source>
        <dbReference type="ARBA" id="ARBA00023136"/>
    </source>
</evidence>